<organism evidence="1">
    <name type="scientific">Anthurium amnicola</name>
    <dbReference type="NCBI Taxonomy" id="1678845"/>
    <lineage>
        <taxon>Eukaryota</taxon>
        <taxon>Viridiplantae</taxon>
        <taxon>Streptophyta</taxon>
        <taxon>Embryophyta</taxon>
        <taxon>Tracheophyta</taxon>
        <taxon>Spermatophyta</taxon>
        <taxon>Magnoliopsida</taxon>
        <taxon>Liliopsida</taxon>
        <taxon>Araceae</taxon>
        <taxon>Pothoideae</taxon>
        <taxon>Potheae</taxon>
        <taxon>Anthurium</taxon>
    </lineage>
</organism>
<name>A0A1D1Z1Q2_9ARAE</name>
<gene>
    <name evidence="1" type="primary">pheT_35</name>
    <name evidence="1" type="ORF">g.114326</name>
</gene>
<accession>A0A1D1Z1Q2</accession>
<dbReference type="GO" id="GO:0016874">
    <property type="term" value="F:ligase activity"/>
    <property type="evidence" value="ECO:0007669"/>
    <property type="project" value="UniProtKB-KW"/>
</dbReference>
<protein>
    <submittedName>
        <fullName evidence="1">Phenylalanine--tRNA ligase beta subunit</fullName>
    </submittedName>
</protein>
<sequence length="116" mass="13168">MCLKEKFSWRWKSLTAQSHCNPGFPDDKLKLIVVSCSFSVEHVDFSVPTGQNLLVGQLKFFKHKRLAMGTSAVCTLRNSGWFLSVVVYQELTGEGTFVCTQAWFPLMIQHFVARGH</sequence>
<evidence type="ECO:0000313" key="1">
    <source>
        <dbReference type="EMBL" id="JAT60837.1"/>
    </source>
</evidence>
<dbReference type="AlphaFoldDB" id="A0A1D1Z1Q2"/>
<proteinExistence type="predicted"/>
<keyword evidence="1" id="KW-0436">Ligase</keyword>
<dbReference type="EMBL" id="GDJX01007099">
    <property type="protein sequence ID" value="JAT60837.1"/>
    <property type="molecule type" value="Transcribed_RNA"/>
</dbReference>
<reference evidence="1" key="1">
    <citation type="submission" date="2015-07" db="EMBL/GenBank/DDBJ databases">
        <title>Transcriptome Assembly of Anthurium amnicola.</title>
        <authorList>
            <person name="Suzuki J."/>
        </authorList>
    </citation>
    <scope>NUCLEOTIDE SEQUENCE</scope>
</reference>